<dbReference type="PANTHER" id="PTHR14187">
    <property type="entry name" value="ALPHA KINASE/ELONGATION FACTOR 2 KINASE"/>
    <property type="match status" value="1"/>
</dbReference>
<protein>
    <recommendedName>
        <fullName evidence="5">Actin-like ATPase domain-containing protein</fullName>
    </recommendedName>
</protein>
<dbReference type="CDD" id="cd10170">
    <property type="entry name" value="ASKHA_NBD_HSP70"/>
    <property type="match status" value="1"/>
</dbReference>
<dbReference type="InterPro" id="IPR043129">
    <property type="entry name" value="ATPase_NBD"/>
</dbReference>
<dbReference type="RefSeq" id="XP_028485006.1">
    <property type="nucleotide sequence ID" value="XM_028628497.1"/>
</dbReference>
<proteinExistence type="predicted"/>
<organism evidence="3 4">
    <name type="scientific">Byssochlamys spectabilis</name>
    <name type="common">Paecilomyces variotii</name>
    <dbReference type="NCBI Taxonomy" id="264951"/>
    <lineage>
        <taxon>Eukaryota</taxon>
        <taxon>Fungi</taxon>
        <taxon>Dikarya</taxon>
        <taxon>Ascomycota</taxon>
        <taxon>Pezizomycotina</taxon>
        <taxon>Eurotiomycetes</taxon>
        <taxon>Eurotiomycetidae</taxon>
        <taxon>Eurotiales</taxon>
        <taxon>Thermoascaceae</taxon>
        <taxon>Paecilomyces</taxon>
    </lineage>
</organism>
<evidence type="ECO:0000256" key="1">
    <source>
        <dbReference type="ARBA" id="ARBA00022741"/>
    </source>
</evidence>
<comment type="caution">
    <text evidence="3">The sequence shown here is derived from an EMBL/GenBank/DDBJ whole genome shotgun (WGS) entry which is preliminary data.</text>
</comment>
<dbReference type="STRING" id="264951.A0A443HU60"/>
<sequence>MCASRNRHVVIALDFGTTFSGAAWALTDSPHEHYLINQWPSTASGSLSGPTSEKVPTEIAFEYSESGPTCLWGFQIPESMPRHQWIKLALDPGQKGSVSLLSSICGDRREVPPPYHASPEELVTSYLSCMHKHIMRVLESKVGAAFSTMTWEYVVTVPAVWSDAAKARTNACAEKAGLGKISSTRMISEPEAAAIHALRSSNPRTLNVGDTIVLCDAGGGTVDLITFSIVELKPRLRLKEEAPGSGELCGGAFLNRRFEEFLEKKLSSDPGWGRDTLEEALQRFETVAKRVFDGNIHNEFMIPVPGIDNNDDLGVRRGKIRLSGEDMRSIFEPILKQVLELVKGQIEASRGSVSAVFLVGGLGQNPSLQNFIQERIDPRIEVIQVTNGWTAVVRGALAKVASEVAPSLEAISVDSRIARKHYGFICIKPFDPARHDPHKKYFCDYEGKYVIQVMKWLIRKGDRIEEGKPLESEWYQYQLTKYGIFNSISVTLYELDTPNGEDAPMYFNRKMKKHVHLCPSLGEIPRSRIPIRTGKDRRSYYILNFKIHAAYFSAHCEYTLWHEGQNYGTVKATYD</sequence>
<dbReference type="PANTHER" id="PTHR14187:SF82">
    <property type="entry name" value="FAMILY CHAPERONE, PUTATIVE (AFU_ORTHOLOGUE AFUA_7G08575)-RELATED"/>
    <property type="match status" value="1"/>
</dbReference>
<dbReference type="Pfam" id="PF00012">
    <property type="entry name" value="HSP70"/>
    <property type="match status" value="1"/>
</dbReference>
<dbReference type="PRINTS" id="PR00301">
    <property type="entry name" value="HEATSHOCK70"/>
</dbReference>
<keyword evidence="1" id="KW-0547">Nucleotide-binding</keyword>
<dbReference type="AlphaFoldDB" id="A0A443HU60"/>
<keyword evidence="4" id="KW-1185">Reference proteome</keyword>
<dbReference type="EMBL" id="RCNU01000005">
    <property type="protein sequence ID" value="RWQ95361.1"/>
    <property type="molecule type" value="Genomic_DNA"/>
</dbReference>
<evidence type="ECO:0000256" key="2">
    <source>
        <dbReference type="ARBA" id="ARBA00022840"/>
    </source>
</evidence>
<evidence type="ECO:0008006" key="5">
    <source>
        <dbReference type="Google" id="ProtNLM"/>
    </source>
</evidence>
<dbReference type="GO" id="GO:0005524">
    <property type="term" value="F:ATP binding"/>
    <property type="evidence" value="ECO:0007669"/>
    <property type="project" value="UniProtKB-KW"/>
</dbReference>
<dbReference type="SUPFAM" id="SSF53067">
    <property type="entry name" value="Actin-like ATPase domain"/>
    <property type="match status" value="2"/>
</dbReference>
<name>A0A443HU60_BYSSP</name>
<evidence type="ECO:0000313" key="3">
    <source>
        <dbReference type="EMBL" id="RWQ95361.1"/>
    </source>
</evidence>
<gene>
    <name evidence="3" type="ORF">C8Q69DRAFT_431988</name>
</gene>
<evidence type="ECO:0000313" key="4">
    <source>
        <dbReference type="Proteomes" id="UP000283841"/>
    </source>
</evidence>
<dbReference type="VEuPathDB" id="FungiDB:C8Q69DRAFT_431988"/>
<keyword evidence="2" id="KW-0067">ATP-binding</keyword>
<accession>A0A443HU60</accession>
<dbReference type="Gene3D" id="3.30.420.40">
    <property type="match status" value="1"/>
</dbReference>
<dbReference type="InterPro" id="IPR013126">
    <property type="entry name" value="Hsp_70_fam"/>
</dbReference>
<reference evidence="3 4" key="1">
    <citation type="journal article" date="2018" name="Front. Microbiol.">
        <title>Genomic and genetic insights into a cosmopolitan fungus, Paecilomyces variotii (Eurotiales).</title>
        <authorList>
            <person name="Urquhart A.S."/>
            <person name="Mondo S.J."/>
            <person name="Makela M.R."/>
            <person name="Hane J.K."/>
            <person name="Wiebenga A."/>
            <person name="He G."/>
            <person name="Mihaltcheva S."/>
            <person name="Pangilinan J."/>
            <person name="Lipzen A."/>
            <person name="Barry K."/>
            <person name="de Vries R.P."/>
            <person name="Grigoriev I.V."/>
            <person name="Idnurm A."/>
        </authorList>
    </citation>
    <scope>NUCLEOTIDE SEQUENCE [LARGE SCALE GENOMIC DNA]</scope>
    <source>
        <strain evidence="3 4">CBS 101075</strain>
    </source>
</reference>
<dbReference type="GO" id="GO:0140662">
    <property type="term" value="F:ATP-dependent protein folding chaperone"/>
    <property type="evidence" value="ECO:0007669"/>
    <property type="project" value="InterPro"/>
</dbReference>
<dbReference type="GeneID" id="39597774"/>
<dbReference type="Proteomes" id="UP000283841">
    <property type="component" value="Unassembled WGS sequence"/>
</dbReference>